<keyword evidence="2" id="KW-0812">Transmembrane</keyword>
<dbReference type="KEGG" id="dph:EHF33_16275"/>
<dbReference type="CDD" id="cd00146">
    <property type="entry name" value="PKD"/>
    <property type="match status" value="1"/>
</dbReference>
<evidence type="ECO:0000256" key="4">
    <source>
        <dbReference type="ARBA" id="ARBA00022989"/>
    </source>
</evidence>
<keyword evidence="3" id="KW-0677">Repeat</keyword>
<evidence type="ECO:0000256" key="6">
    <source>
        <dbReference type="SAM" id="SignalP"/>
    </source>
</evidence>
<dbReference type="InterPro" id="IPR022409">
    <property type="entry name" value="PKD/Chitinase_dom"/>
</dbReference>
<comment type="subcellular location">
    <subcellularLocation>
        <location evidence="1">Membrane</location>
        <topology evidence="1">Multi-pass membrane protein</topology>
    </subcellularLocation>
</comment>
<reference evidence="8 9" key="1">
    <citation type="submission" date="2018-11" db="EMBL/GenBank/DDBJ databases">
        <title>Deinococcus shelandsis sp. nov., isolated from South Shetland Islands soil of Antarctica.</title>
        <authorList>
            <person name="Tian J."/>
        </authorList>
    </citation>
    <scope>NUCLEOTIDE SEQUENCE [LARGE SCALE GENOMIC DNA]</scope>
    <source>
        <strain evidence="8 9">S14-83T</strain>
        <plasmid evidence="8 9">unnamed1</plasmid>
    </source>
</reference>
<feature type="domain" description="PKD" evidence="7">
    <location>
        <begin position="452"/>
        <end position="540"/>
    </location>
</feature>
<keyword evidence="8" id="KW-0614">Plasmid</keyword>
<feature type="signal peptide" evidence="6">
    <location>
        <begin position="1"/>
        <end position="32"/>
    </location>
</feature>
<dbReference type="SUPFAM" id="SSF49299">
    <property type="entry name" value="PKD domain"/>
    <property type="match status" value="5"/>
</dbReference>
<evidence type="ECO:0000256" key="2">
    <source>
        <dbReference type="ARBA" id="ARBA00022692"/>
    </source>
</evidence>
<evidence type="ECO:0000259" key="7">
    <source>
        <dbReference type="PROSITE" id="PS50093"/>
    </source>
</evidence>
<dbReference type="RefSeq" id="WP_124874138.1">
    <property type="nucleotide sequence ID" value="NZ_CP034185.1"/>
</dbReference>
<name>A0A3G8YRS6_9DEIO</name>
<gene>
    <name evidence="8" type="ORF">EHF33_16275</name>
</gene>
<organism evidence="8 9">
    <name type="scientific">Deinococcus psychrotolerans</name>
    <dbReference type="NCBI Taxonomy" id="2489213"/>
    <lineage>
        <taxon>Bacteria</taxon>
        <taxon>Thermotogati</taxon>
        <taxon>Deinococcota</taxon>
        <taxon>Deinococci</taxon>
        <taxon>Deinococcales</taxon>
        <taxon>Deinococcaceae</taxon>
        <taxon>Deinococcus</taxon>
    </lineage>
</organism>
<keyword evidence="4" id="KW-1133">Transmembrane helix</keyword>
<dbReference type="InterPro" id="IPR035986">
    <property type="entry name" value="PKD_dom_sf"/>
</dbReference>
<sequence length="1904" mass="197801">MQRLPFQLSRWLAMLLTVLGVFGAALSGTASAQNYEEFKIVPATAQIGELVTATFGYNATATESVIIDWGDGTRDKELYDYGTETHRYEKAGKYTAIMFVNTRVLFRQQVTITEATACEITADPNPAQPGKNVDIVVKFTGPADSKYGIDFGDGGVNNFGAPNNKVASFKHTYQQAGAQVVVLSDLVTQRPLCRLVVNVAASQPTLSLDPSPANVGQTVTATLGNLTVGVSGHSLDWGDGTTDQVNGVGQASLKHIYKTASLYVVKLNAGGPPVIANITILDPTACEISADPNPAQIGKNVDIVVKFTGSAGSKYGIDFGDSGVNNFGAPNNKVASFKHTYQQAGAQVVVVSDLGTQRPLCRLVVNVAAPTPTLSLDPNPALVGQTVTASIGSLVPSLTYSLDWGDSSVVSVSGGNGSASAKHAYPAPGTYLVKLTADGVAPVIVNVSVRPPVPTLSADPNPAEVGQSVTASMGNLAAGLSYSLDWGDDASVPVSGGNGSASAKHTYAAPGVYVLKLSTEGAAPATVSLVVKLTVPTLSLDPNPANVREEVSASIGNLVPNFRYSLDWGDDTTVAVSGNTTASAKHKFTAPGVYVVKLTPEGGAPVVVSLNVKVPVPTLDAQPNPARVGENVTATPGNLIAGLSYTLDWGDGTTTLVTGPLKHQYAAIGLYVLKLSVDGAAPATATVKVDPSLTVDTLTLHFTKPEDRPNLMVLLGSKVDAALELDYSGQGQLTGELQLDGTTLSSVSISAIKGKTHVTFPIPNLPTTALGVHTLIYVPAPAAGEAPVLSTPPAISYTVRPVPTELEIDGFIFKITSISNPDFAAFAGKASHTLVVGGVEAFKDVQVSFSKLVVEAVNDERVHVTSGEIGMNLNTFKTVPLPAGLGGFQVLPNNVQFTPTSADFSGQVSLAITCEPPPSNSDPFRDRHDYLPAHPTILDIVSRTNEVLYGDPINILNGKGLLPVFASPVTGLRGQGQQLVIRAASTRTPVMAQAGAASLSASNSLGHSQDFRFSTLQGGLKVATAVSASGVLLETTKYCRPDPKFTYPIKAALKPDSGDLYGSASADVSALKVPTTPLTFSGSTSLTLDLSASQTADSVASVLSLYDVQPSVTKPLEGAAWMGVVLDKAKVGFNAALTPSTTATLRSGYTFSGDLGAGNFTDRGWTFTLKQLSLVAVENHMSDAAGAATAKIPLFEKQADVAITLAGGDFHYALTGELSRDFGKSDLSAGGGAWVERGQTLDLQITANSWDLKELSTLKAGAQGSGIASGTTLGQFTGSYSGGFKYVGNVPAISGGSAASNAISSSVSANAPMLTARMLGVAFVSTTGGTTPAAGGSSLNTAQLVSPIGSLTFGSAGQYLKLPSASLSGGVATLNTLTFTADGSVRFGESALSASNQKKSADGLSKVNLPSSDFKLFGQTFNVTAAVIGRSGNGYALGLDGKQQLSSLTPSVPAQMRYLVSGGVNRRLDLHTDAFSKQVDPNATMRVEGSDVSAVFTTTGMLSSSDVRASLGSLTQSGTIGLRQVTGGYELTIKGGLDTGQGASVMKVTAEALFGLTNDPYFYVKAAIDSRTPIVTVLGAFNLYGFTGGIAYNMKWPDNASIPQYALAPTKTGTHGVQIIGGITAAFEEGSSLHFKAIFKIDTQRGFELTADGWILTPMNQGVFGNKAAQARILISVTGDGFDMLGCLGPQYLSGLNCNDLSKFTLAGVVDITAWLHVRIADQKFVKVGTYGNPISAKLNIPFLGGVESRGYLIIGQAFENGDRKDNKKGTGLFTGYAFDARFGIAGSLGRIGWPFKCYPWGRASLGYGMNIDMGFELDPVRFDAAAGFHADLDVRAGCAGRDRPFANKQEIMNWNGKSIGIGLGADINGHLSAFNPIAFNGDATLHVDLPIIPTFNIHANVSF</sequence>
<dbReference type="InterPro" id="IPR000601">
    <property type="entry name" value="PKD_dom"/>
</dbReference>
<geneLocation type="plasmid" evidence="8 9">
    <name>unnamed1</name>
</geneLocation>
<dbReference type="OrthoDB" id="50964at2"/>
<evidence type="ECO:0000313" key="9">
    <source>
        <dbReference type="Proteomes" id="UP000276417"/>
    </source>
</evidence>
<feature type="domain" description="PKD" evidence="7">
    <location>
        <begin position="396"/>
        <end position="437"/>
    </location>
</feature>
<dbReference type="PANTHER" id="PTHR46730:SF4">
    <property type="entry name" value="POLYCYSTIC KIDNEY DISEASE PROTEIN 1-LIKE 1"/>
    <property type="match status" value="1"/>
</dbReference>
<dbReference type="GO" id="GO:0005261">
    <property type="term" value="F:monoatomic cation channel activity"/>
    <property type="evidence" value="ECO:0007669"/>
    <property type="project" value="TreeGrafter"/>
</dbReference>
<evidence type="ECO:0000313" key="8">
    <source>
        <dbReference type="EMBL" id="AZI44471.1"/>
    </source>
</evidence>
<dbReference type="GO" id="GO:0006816">
    <property type="term" value="P:calcium ion transport"/>
    <property type="evidence" value="ECO:0007669"/>
    <property type="project" value="TreeGrafter"/>
</dbReference>
<dbReference type="InterPro" id="IPR013783">
    <property type="entry name" value="Ig-like_fold"/>
</dbReference>
<dbReference type="Gene3D" id="2.60.40.10">
    <property type="entry name" value="Immunoglobulins"/>
    <property type="match status" value="4"/>
</dbReference>
<keyword evidence="9" id="KW-1185">Reference proteome</keyword>
<dbReference type="PROSITE" id="PS50093">
    <property type="entry name" value="PKD"/>
    <property type="match status" value="2"/>
</dbReference>
<dbReference type="EMBL" id="CP034185">
    <property type="protein sequence ID" value="AZI44471.1"/>
    <property type="molecule type" value="Genomic_DNA"/>
</dbReference>
<dbReference type="SMART" id="SM00089">
    <property type="entry name" value="PKD"/>
    <property type="match status" value="4"/>
</dbReference>
<evidence type="ECO:0000256" key="3">
    <source>
        <dbReference type="ARBA" id="ARBA00022737"/>
    </source>
</evidence>
<dbReference type="PANTHER" id="PTHR46730">
    <property type="entry name" value="POLYCYSTIN-1"/>
    <property type="match status" value="1"/>
</dbReference>
<evidence type="ECO:0000256" key="1">
    <source>
        <dbReference type="ARBA" id="ARBA00004141"/>
    </source>
</evidence>
<protein>
    <recommendedName>
        <fullName evidence="7">PKD domain-containing protein</fullName>
    </recommendedName>
</protein>
<dbReference type="GO" id="GO:0005886">
    <property type="term" value="C:plasma membrane"/>
    <property type="evidence" value="ECO:0007669"/>
    <property type="project" value="TreeGrafter"/>
</dbReference>
<feature type="chain" id="PRO_5017972917" description="PKD domain-containing protein" evidence="6">
    <location>
        <begin position="33"/>
        <end position="1904"/>
    </location>
</feature>
<keyword evidence="5" id="KW-0472">Membrane</keyword>
<proteinExistence type="predicted"/>
<accession>A0A3G8YRS6</accession>
<keyword evidence="6" id="KW-0732">Signal</keyword>
<dbReference type="Proteomes" id="UP000276417">
    <property type="component" value="Plasmid unnamed1"/>
</dbReference>
<evidence type="ECO:0000256" key="5">
    <source>
        <dbReference type="ARBA" id="ARBA00023136"/>
    </source>
</evidence>